<accession>A0AAD8BIZ1</accession>
<protein>
    <submittedName>
        <fullName evidence="1">Uncharacterized protein</fullName>
    </submittedName>
</protein>
<organism evidence="1 2">
    <name type="scientific">Biomphalaria pfeifferi</name>
    <name type="common">Bloodfluke planorb</name>
    <name type="synonym">Freshwater snail</name>
    <dbReference type="NCBI Taxonomy" id="112525"/>
    <lineage>
        <taxon>Eukaryota</taxon>
        <taxon>Metazoa</taxon>
        <taxon>Spiralia</taxon>
        <taxon>Lophotrochozoa</taxon>
        <taxon>Mollusca</taxon>
        <taxon>Gastropoda</taxon>
        <taxon>Heterobranchia</taxon>
        <taxon>Euthyneura</taxon>
        <taxon>Panpulmonata</taxon>
        <taxon>Hygrophila</taxon>
        <taxon>Lymnaeoidea</taxon>
        <taxon>Planorbidae</taxon>
        <taxon>Biomphalaria</taxon>
    </lineage>
</organism>
<evidence type="ECO:0000313" key="1">
    <source>
        <dbReference type="EMBL" id="KAK0054654.1"/>
    </source>
</evidence>
<dbReference type="AlphaFoldDB" id="A0AAD8BIZ1"/>
<dbReference type="EMBL" id="JASAOG010000076">
    <property type="protein sequence ID" value="KAK0054654.1"/>
    <property type="molecule type" value="Genomic_DNA"/>
</dbReference>
<dbReference type="Proteomes" id="UP001233172">
    <property type="component" value="Unassembled WGS sequence"/>
</dbReference>
<proteinExistence type="predicted"/>
<comment type="caution">
    <text evidence="1">The sequence shown here is derived from an EMBL/GenBank/DDBJ whole genome shotgun (WGS) entry which is preliminary data.</text>
</comment>
<keyword evidence="2" id="KW-1185">Reference proteome</keyword>
<reference evidence="1" key="2">
    <citation type="submission" date="2023-04" db="EMBL/GenBank/DDBJ databases">
        <authorList>
            <person name="Bu L."/>
            <person name="Lu L."/>
            <person name="Laidemitt M.R."/>
            <person name="Zhang S.M."/>
            <person name="Mutuku M."/>
            <person name="Mkoji G."/>
            <person name="Steinauer M."/>
            <person name="Loker E.S."/>
        </authorList>
    </citation>
    <scope>NUCLEOTIDE SEQUENCE</scope>
    <source>
        <strain evidence="1">KasaAsao</strain>
        <tissue evidence="1">Whole Snail</tissue>
    </source>
</reference>
<evidence type="ECO:0000313" key="2">
    <source>
        <dbReference type="Proteomes" id="UP001233172"/>
    </source>
</evidence>
<reference evidence="1" key="1">
    <citation type="journal article" date="2023" name="PLoS Negl. Trop. Dis.">
        <title>A genome sequence for Biomphalaria pfeifferi, the major vector snail for the human-infecting parasite Schistosoma mansoni.</title>
        <authorList>
            <person name="Bu L."/>
            <person name="Lu L."/>
            <person name="Laidemitt M.R."/>
            <person name="Zhang S.M."/>
            <person name="Mutuku M."/>
            <person name="Mkoji G."/>
            <person name="Steinauer M."/>
            <person name="Loker E.S."/>
        </authorList>
    </citation>
    <scope>NUCLEOTIDE SEQUENCE</scope>
    <source>
        <strain evidence="1">KasaAsao</strain>
    </source>
</reference>
<sequence length="128" mass="14642">MLSETDEPRHDLLNKIDELMATRARRINDPLLSGDADNGSDCDNELCKSSSYDKKLDHCCEYHNNEHGLDYVHVIPAAYTQAFYKICEDGTLQEESKYQKTCQQGFDPTGVIHEPYRHVFQMLMGLAV</sequence>
<gene>
    <name evidence="1" type="ORF">Bpfe_015999</name>
</gene>
<name>A0AAD8BIZ1_BIOPF</name>